<dbReference type="AlphaFoldDB" id="A0A117UYJ8"/>
<proteinExistence type="predicted"/>
<gene>
    <name evidence="5" type="ORF">AQZ52_07085</name>
</gene>
<keyword evidence="1" id="KW-0489">Methyltransferase</keyword>
<dbReference type="InterPro" id="IPR020596">
    <property type="entry name" value="rRNA_Ade_Mease_Trfase_CS"/>
</dbReference>
<dbReference type="PROSITE" id="PS01131">
    <property type="entry name" value="RRNA_A_DIMETH"/>
    <property type="match status" value="1"/>
</dbReference>
<feature type="domain" description="Ribosomal RNA adenine methylase transferase N-terminal" evidence="4">
    <location>
        <begin position="31"/>
        <end position="189"/>
    </location>
</feature>
<dbReference type="InterPro" id="IPR020598">
    <property type="entry name" value="rRNA_Ade_methylase_Trfase_N"/>
</dbReference>
<comment type="caution">
    <text evidence="5">The sequence shown here is derived from an EMBL/GenBank/DDBJ whole genome shotgun (WGS) entry which is preliminary data.</text>
</comment>
<dbReference type="Gene3D" id="3.40.50.150">
    <property type="entry name" value="Vaccinia Virus protein VP39"/>
    <property type="match status" value="1"/>
</dbReference>
<keyword evidence="3" id="KW-0949">S-adenosyl-L-methionine</keyword>
<organism evidence="5 6">
    <name type="scientific">Novosphingobium fuchskuhlense</name>
    <dbReference type="NCBI Taxonomy" id="1117702"/>
    <lineage>
        <taxon>Bacteria</taxon>
        <taxon>Pseudomonadati</taxon>
        <taxon>Pseudomonadota</taxon>
        <taxon>Alphaproteobacteria</taxon>
        <taxon>Sphingomonadales</taxon>
        <taxon>Sphingomonadaceae</taxon>
        <taxon>Novosphingobium</taxon>
    </lineage>
</organism>
<sequence length="196" mass="20774">MRKGPPEALLGLGRFVANPRRFGGFVSGPALAEAITREIDPAAGPVLELGPGTGVFTRALLSRGVAEADLILVEADPLLAARLQQAFPRARVLACKAARVTAAELGGQRPAAVVSGLPLLNFPGHEVERIVAATFALCTEDAAIHQFTYGPRCPVREDIMAQLDLAAVRTARVWRNMPPAHVYRITRRAVPGTASA</sequence>
<evidence type="ECO:0000256" key="2">
    <source>
        <dbReference type="ARBA" id="ARBA00022679"/>
    </source>
</evidence>
<keyword evidence="2" id="KW-0808">Transferase</keyword>
<evidence type="ECO:0000313" key="5">
    <source>
        <dbReference type="EMBL" id="KUR73223.1"/>
    </source>
</evidence>
<name>A0A117UYJ8_9SPHN</name>
<dbReference type="GO" id="GO:0000179">
    <property type="term" value="F:rRNA (adenine-N6,N6-)-dimethyltransferase activity"/>
    <property type="evidence" value="ECO:0007669"/>
    <property type="project" value="InterPro"/>
</dbReference>
<dbReference type="EMBL" id="LLZS01000003">
    <property type="protein sequence ID" value="KUR73223.1"/>
    <property type="molecule type" value="Genomic_DNA"/>
</dbReference>
<dbReference type="SMART" id="SM00650">
    <property type="entry name" value="rADc"/>
    <property type="match status" value="1"/>
</dbReference>
<evidence type="ECO:0000259" key="4">
    <source>
        <dbReference type="SMART" id="SM00650"/>
    </source>
</evidence>
<evidence type="ECO:0000256" key="3">
    <source>
        <dbReference type="ARBA" id="ARBA00022691"/>
    </source>
</evidence>
<accession>A0A117UYJ8</accession>
<protein>
    <recommendedName>
        <fullName evidence="4">Ribosomal RNA adenine methylase transferase N-terminal domain-containing protein</fullName>
    </recommendedName>
</protein>
<evidence type="ECO:0000256" key="1">
    <source>
        <dbReference type="ARBA" id="ARBA00022603"/>
    </source>
</evidence>
<reference evidence="5 6" key="1">
    <citation type="submission" date="2015-10" db="EMBL/GenBank/DDBJ databases">
        <title>Draft genome sequence of Novosphingobium fuchskuhlense DSM 25065 isolated from a surface water sample of the southwest basin of Lake Grosse Fuchskuhle.</title>
        <authorList>
            <person name="Ruckert C."/>
            <person name="Winkler A."/>
            <person name="Glaeser J."/>
            <person name="Grossart H.-P."/>
            <person name="Kalinowski J."/>
            <person name="Glaeser S."/>
        </authorList>
    </citation>
    <scope>NUCLEOTIDE SEQUENCE [LARGE SCALE GENOMIC DNA]</scope>
    <source>
        <strain evidence="5 6">FNE08-7</strain>
    </source>
</reference>
<dbReference type="InterPro" id="IPR029063">
    <property type="entry name" value="SAM-dependent_MTases_sf"/>
</dbReference>
<dbReference type="STRING" id="1117702.AQZ52_07085"/>
<dbReference type="Proteomes" id="UP000058012">
    <property type="component" value="Unassembled WGS sequence"/>
</dbReference>
<evidence type="ECO:0000313" key="6">
    <source>
        <dbReference type="Proteomes" id="UP000058012"/>
    </source>
</evidence>
<dbReference type="SUPFAM" id="SSF53335">
    <property type="entry name" value="S-adenosyl-L-methionine-dependent methyltransferases"/>
    <property type="match status" value="1"/>
</dbReference>
<keyword evidence="6" id="KW-1185">Reference proteome</keyword>